<dbReference type="Proteomes" id="UP000198704">
    <property type="component" value="Unassembled WGS sequence"/>
</dbReference>
<keyword evidence="3" id="KW-1185">Reference proteome</keyword>
<sequence length="64" mass="7494">MMTKSREFYIQDGGERRDAPLHDPILDNEAAEIAVMRMTRERLIAQGEDPELMKRFYPLPEDKA</sequence>
<reference evidence="3" key="1">
    <citation type="submission" date="2016-10" db="EMBL/GenBank/DDBJ databases">
        <authorList>
            <person name="Varghese N."/>
            <person name="Submissions S."/>
        </authorList>
    </citation>
    <scope>NUCLEOTIDE SEQUENCE [LARGE SCALE GENOMIC DNA]</scope>
    <source>
        <strain evidence="3">BL47</strain>
    </source>
</reference>
<name>A0A1G9XSR5_9HYPH</name>
<gene>
    <name evidence="2" type="ORF">SAMN05216360_10519</name>
</gene>
<protein>
    <submittedName>
        <fullName evidence="2">Uncharacterized protein</fullName>
    </submittedName>
</protein>
<dbReference type="EMBL" id="FNHS01000005">
    <property type="protein sequence ID" value="SDM99834.1"/>
    <property type="molecule type" value="Genomic_DNA"/>
</dbReference>
<accession>A0A1G9XSR5</accession>
<evidence type="ECO:0000313" key="3">
    <source>
        <dbReference type="Proteomes" id="UP000198704"/>
    </source>
</evidence>
<organism evidence="2 3">
    <name type="scientific">Methylobacterium phyllostachyos</name>
    <dbReference type="NCBI Taxonomy" id="582672"/>
    <lineage>
        <taxon>Bacteria</taxon>
        <taxon>Pseudomonadati</taxon>
        <taxon>Pseudomonadota</taxon>
        <taxon>Alphaproteobacteria</taxon>
        <taxon>Hyphomicrobiales</taxon>
        <taxon>Methylobacteriaceae</taxon>
        <taxon>Methylobacterium</taxon>
    </lineage>
</organism>
<feature type="region of interest" description="Disordered" evidence="1">
    <location>
        <begin position="1"/>
        <end position="22"/>
    </location>
</feature>
<evidence type="ECO:0000313" key="2">
    <source>
        <dbReference type="EMBL" id="SDM99834.1"/>
    </source>
</evidence>
<dbReference type="AlphaFoldDB" id="A0A1G9XSR5"/>
<evidence type="ECO:0000256" key="1">
    <source>
        <dbReference type="SAM" id="MobiDB-lite"/>
    </source>
</evidence>
<proteinExistence type="predicted"/>